<feature type="domain" description="SXP/RAL-2 family protein Ani s 5-like cation-binding" evidence="3">
    <location>
        <begin position="78"/>
        <end position="181"/>
    </location>
</feature>
<name>A0A2G9UMY7_TELCI</name>
<dbReference type="InterPro" id="IPR052823">
    <property type="entry name" value="SXP/RAL-2_related"/>
</dbReference>
<dbReference type="PANTHER" id="PTHR21593">
    <property type="entry name" value="PRION-LIKE- Q/N-RICH -DOMAIN-BEARING PROTEIN PROTEIN"/>
    <property type="match status" value="1"/>
</dbReference>
<evidence type="ECO:0000313" key="5">
    <source>
        <dbReference type="Proteomes" id="UP000230423"/>
    </source>
</evidence>
<dbReference type="Pfam" id="PF02520">
    <property type="entry name" value="ANIS5_cation-bd"/>
    <property type="match status" value="1"/>
</dbReference>
<dbReference type="OrthoDB" id="5809447at2759"/>
<dbReference type="PANTHER" id="PTHR21593:SF36">
    <property type="entry name" value="DUF148 DOMAIN-CONTAINING PROTEIN-RELATED"/>
    <property type="match status" value="1"/>
</dbReference>
<proteinExistence type="predicted"/>
<feature type="signal peptide" evidence="2">
    <location>
        <begin position="1"/>
        <end position="15"/>
    </location>
</feature>
<feature type="region of interest" description="Disordered" evidence="1">
    <location>
        <begin position="201"/>
        <end position="233"/>
    </location>
</feature>
<reference evidence="4 5" key="1">
    <citation type="submission" date="2015-09" db="EMBL/GenBank/DDBJ databases">
        <title>Draft genome of the parasitic nematode Teladorsagia circumcincta isolate WARC Sus (inbred).</title>
        <authorList>
            <person name="Mitreva M."/>
        </authorList>
    </citation>
    <scope>NUCLEOTIDE SEQUENCE [LARGE SCALE GENOMIC DNA]</scope>
    <source>
        <strain evidence="4 5">S</strain>
    </source>
</reference>
<feature type="region of interest" description="Disordered" evidence="1">
    <location>
        <begin position="28"/>
        <end position="72"/>
    </location>
</feature>
<feature type="compositionally biased region" description="Basic and acidic residues" evidence="1">
    <location>
        <begin position="35"/>
        <end position="52"/>
    </location>
</feature>
<evidence type="ECO:0000256" key="1">
    <source>
        <dbReference type="SAM" id="MobiDB-lite"/>
    </source>
</evidence>
<sequence length="233" mass="27476">MKLFLIVVVFATAASHEFDGRWRHFGHHEHHRPHDRHEHDGLHETREDDGPHRPRGPHGPHGPHGPPLPPYLEDVSEEARKEYFEIVFDDALTVREQKEKIREWAKANDMEEQMRIFDKHMEKVRKNVKKLIKYLPTALRRLSELVEDENLTPREIGEKRHELTATYPEAFHVLKFAFEQFMQRNGPHGPLRDGLHGRRWERHHSRHGDERHNESGPEDPGNESGSREFDGSI</sequence>
<dbReference type="EMBL" id="KZ346138">
    <property type="protein sequence ID" value="PIO70840.1"/>
    <property type="molecule type" value="Genomic_DNA"/>
</dbReference>
<gene>
    <name evidence="4" type="ORF">TELCIR_07290</name>
</gene>
<evidence type="ECO:0000259" key="3">
    <source>
        <dbReference type="Pfam" id="PF02520"/>
    </source>
</evidence>
<dbReference type="AlphaFoldDB" id="A0A2G9UMY7"/>
<evidence type="ECO:0000313" key="4">
    <source>
        <dbReference type="EMBL" id="PIO70840.1"/>
    </source>
</evidence>
<feature type="chain" id="PRO_5013668286" description="SXP/RAL-2 family protein Ani s 5-like cation-binding domain-containing protein" evidence="2">
    <location>
        <begin position="16"/>
        <end position="233"/>
    </location>
</feature>
<organism evidence="4 5">
    <name type="scientific">Teladorsagia circumcincta</name>
    <name type="common">Brown stomach worm</name>
    <name type="synonym">Ostertagia circumcincta</name>
    <dbReference type="NCBI Taxonomy" id="45464"/>
    <lineage>
        <taxon>Eukaryota</taxon>
        <taxon>Metazoa</taxon>
        <taxon>Ecdysozoa</taxon>
        <taxon>Nematoda</taxon>
        <taxon>Chromadorea</taxon>
        <taxon>Rhabditida</taxon>
        <taxon>Rhabditina</taxon>
        <taxon>Rhabditomorpha</taxon>
        <taxon>Strongyloidea</taxon>
        <taxon>Trichostrongylidae</taxon>
        <taxon>Teladorsagia</taxon>
    </lineage>
</organism>
<dbReference type="InterPro" id="IPR003677">
    <property type="entry name" value="ANIS5_cation-bd"/>
</dbReference>
<keyword evidence="2" id="KW-0732">Signal</keyword>
<evidence type="ECO:0000256" key="2">
    <source>
        <dbReference type="SAM" id="SignalP"/>
    </source>
</evidence>
<protein>
    <recommendedName>
        <fullName evidence="3">SXP/RAL-2 family protein Ani s 5-like cation-binding domain-containing protein</fullName>
    </recommendedName>
</protein>
<dbReference type="Proteomes" id="UP000230423">
    <property type="component" value="Unassembled WGS sequence"/>
</dbReference>
<keyword evidence="5" id="KW-1185">Reference proteome</keyword>
<accession>A0A2G9UMY7</accession>